<keyword evidence="6" id="KW-0677">Repeat</keyword>
<dbReference type="PROSITE" id="PS50035">
    <property type="entry name" value="PLD"/>
    <property type="match status" value="2"/>
</dbReference>
<evidence type="ECO:0000313" key="11">
    <source>
        <dbReference type="EMBL" id="KMS59087.1"/>
    </source>
</evidence>
<comment type="subcellular location">
    <subcellularLocation>
        <location evidence="3">Secreted</location>
    </subcellularLocation>
</comment>
<dbReference type="InterPro" id="IPR025202">
    <property type="entry name" value="PLD-like_dom"/>
</dbReference>
<keyword evidence="5" id="KW-0964">Secreted</keyword>
<dbReference type="InterPro" id="IPR001736">
    <property type="entry name" value="PLipase_D/transphosphatidylase"/>
</dbReference>
<evidence type="ECO:0000256" key="9">
    <source>
        <dbReference type="ARBA" id="ARBA00029594"/>
    </source>
</evidence>
<evidence type="ECO:0000256" key="8">
    <source>
        <dbReference type="ARBA" id="ARBA00023098"/>
    </source>
</evidence>
<evidence type="ECO:0000256" key="5">
    <source>
        <dbReference type="ARBA" id="ARBA00022525"/>
    </source>
</evidence>
<organism evidence="11 12">
    <name type="scientific">Novosphingobium barchaimii LL02</name>
    <dbReference type="NCBI Taxonomy" id="1114963"/>
    <lineage>
        <taxon>Bacteria</taxon>
        <taxon>Pseudomonadati</taxon>
        <taxon>Pseudomonadota</taxon>
        <taxon>Alphaproteobacteria</taxon>
        <taxon>Sphingomonadales</taxon>
        <taxon>Sphingomonadaceae</taxon>
        <taxon>Novosphingobium</taxon>
    </lineage>
</organism>
<evidence type="ECO:0000259" key="10">
    <source>
        <dbReference type="PROSITE" id="PS50035"/>
    </source>
</evidence>
<proteinExistence type="predicted"/>
<evidence type="ECO:0000256" key="4">
    <source>
        <dbReference type="ARBA" id="ARBA00018392"/>
    </source>
</evidence>
<keyword evidence="8" id="KW-0443">Lipid metabolism</keyword>
<feature type="domain" description="PLD phosphodiesterase" evidence="10">
    <location>
        <begin position="146"/>
        <end position="169"/>
    </location>
</feature>
<comment type="caution">
    <text evidence="11">The sequence shown here is derived from an EMBL/GenBank/DDBJ whole genome shotgun (WGS) entry which is preliminary data.</text>
</comment>
<accession>A0A0J7Y634</accession>
<dbReference type="GO" id="GO:0009395">
    <property type="term" value="P:phospholipid catabolic process"/>
    <property type="evidence" value="ECO:0007669"/>
    <property type="project" value="TreeGrafter"/>
</dbReference>
<dbReference type="Gene3D" id="3.30.870.10">
    <property type="entry name" value="Endonuclease Chain A"/>
    <property type="match status" value="2"/>
</dbReference>
<evidence type="ECO:0000313" key="12">
    <source>
        <dbReference type="Proteomes" id="UP000052268"/>
    </source>
</evidence>
<dbReference type="CDD" id="cd09143">
    <property type="entry name" value="PLDc_vPLD1_2_like_bac_2"/>
    <property type="match status" value="1"/>
</dbReference>
<name>A0A0J7Y634_9SPHN</name>
<gene>
    <name evidence="11" type="ORF">V474_07310</name>
</gene>
<dbReference type="SMART" id="SM00155">
    <property type="entry name" value="PLDc"/>
    <property type="match status" value="2"/>
</dbReference>
<feature type="domain" description="PLD phosphodiesterase" evidence="10">
    <location>
        <begin position="357"/>
        <end position="384"/>
    </location>
</feature>
<dbReference type="Pfam" id="PF13091">
    <property type="entry name" value="PLDc_2"/>
    <property type="match status" value="1"/>
</dbReference>
<dbReference type="EMBL" id="JACU01000002">
    <property type="protein sequence ID" value="KMS59087.1"/>
    <property type="molecule type" value="Genomic_DNA"/>
</dbReference>
<dbReference type="PANTHER" id="PTHR18896">
    <property type="entry name" value="PHOSPHOLIPASE D"/>
    <property type="match status" value="1"/>
</dbReference>
<evidence type="ECO:0000256" key="3">
    <source>
        <dbReference type="ARBA" id="ARBA00004613"/>
    </source>
</evidence>
<reference evidence="11 12" key="1">
    <citation type="journal article" date="2015" name="G3 (Bethesda)">
        <title>Insights into Ongoing Evolution of the Hexachlorocyclohexane Catabolic Pathway from Comparative Genomics of Ten Sphingomonadaceae Strains.</title>
        <authorList>
            <person name="Pearce S.L."/>
            <person name="Oakeshott J.G."/>
            <person name="Pandey G."/>
        </authorList>
    </citation>
    <scope>NUCLEOTIDE SEQUENCE [LARGE SCALE GENOMIC DNA]</scope>
    <source>
        <strain evidence="11 12">LL02</strain>
    </source>
</reference>
<evidence type="ECO:0000256" key="6">
    <source>
        <dbReference type="ARBA" id="ARBA00022737"/>
    </source>
</evidence>
<evidence type="ECO:0000256" key="2">
    <source>
        <dbReference type="ARBA" id="ARBA00003145"/>
    </source>
</evidence>
<dbReference type="CDD" id="cd09140">
    <property type="entry name" value="PLDc_vPLD1_2_like_bac_1"/>
    <property type="match status" value="1"/>
</dbReference>
<dbReference type="Proteomes" id="UP000052268">
    <property type="component" value="Unassembled WGS sequence"/>
</dbReference>
<keyword evidence="7" id="KW-0378">Hydrolase</keyword>
<dbReference type="AlphaFoldDB" id="A0A0J7Y634"/>
<protein>
    <recommendedName>
        <fullName evidence="4">Phospholipase D</fullName>
    </recommendedName>
    <alternativeName>
        <fullName evidence="9">Choline phosphatase</fullName>
    </alternativeName>
</protein>
<dbReference type="PATRIC" id="fig|1114963.3.peg.360"/>
<dbReference type="GO" id="GO:0005576">
    <property type="term" value="C:extracellular region"/>
    <property type="evidence" value="ECO:0007669"/>
    <property type="project" value="UniProtKB-SubCell"/>
</dbReference>
<evidence type="ECO:0000256" key="1">
    <source>
        <dbReference type="ARBA" id="ARBA00000798"/>
    </source>
</evidence>
<dbReference type="PANTHER" id="PTHR18896:SF76">
    <property type="entry name" value="PHOSPHOLIPASE"/>
    <property type="match status" value="1"/>
</dbReference>
<dbReference type="GO" id="GO:0004630">
    <property type="term" value="F:phospholipase D activity"/>
    <property type="evidence" value="ECO:0007669"/>
    <property type="project" value="UniProtKB-EC"/>
</dbReference>
<comment type="function">
    <text evidence="2">Could be a virulence factor.</text>
</comment>
<sequence>MPGENDAVKTQYDEAVSPSVWRYVIARRAHVVIDAADYFEVIREVMDEAQQRIFMVGWDFDSRILLTSGRRWWHRGRHRKFPARLGSFMLWLVNRRPGLEILLLKWNFAIVKYMFRGTMLFDLARWAKHPSIDFKFDSAHPIGCSHHQKIVVVDDVVAACGGIDMTSDRWDTPDHIPKDPRRRRPTGRLYGPWHDVTMLLEGEVAAALGELGRERWKVAGGGELAPCRPQEQSPWPASLRPEFENVEVGIARTRAEYGDCPQVSEIEQLFVEQIRRAKRFIYAETQYFASRAIAEAICERLLEDEPPEFFIVNPVTADGWLEQQAMDTARVELVETLQNGDHAGRFRIFTPSASDGTPIYVHAKLTIVDDEILRVGSANMNNRSMGLDSECDVFIDAARPANVHVGDTITGLRIRLLSEHCGIAEAEVTAGIARHGSMAAMVDALNRATPRTGKYLEPLPLKQLSEAERAIGKSGVLDPERPGEMFEPIERRGLFRRNGRLMRMRLMNRLKRNKRDEQSGRSRRG</sequence>
<dbReference type="InterPro" id="IPR015679">
    <property type="entry name" value="PLipase_D_fam"/>
</dbReference>
<evidence type="ECO:0000256" key="7">
    <source>
        <dbReference type="ARBA" id="ARBA00022801"/>
    </source>
</evidence>
<keyword evidence="12" id="KW-1185">Reference proteome</keyword>
<dbReference type="SUPFAM" id="SSF56024">
    <property type="entry name" value="Phospholipase D/nuclease"/>
    <property type="match status" value="2"/>
</dbReference>
<comment type="catalytic activity">
    <reaction evidence="1">
        <text>a 1,2-diacyl-sn-glycero-3-phosphocholine + H2O = a 1,2-diacyl-sn-glycero-3-phosphate + choline + H(+)</text>
        <dbReference type="Rhea" id="RHEA:14445"/>
        <dbReference type="ChEBI" id="CHEBI:15354"/>
        <dbReference type="ChEBI" id="CHEBI:15377"/>
        <dbReference type="ChEBI" id="CHEBI:15378"/>
        <dbReference type="ChEBI" id="CHEBI:57643"/>
        <dbReference type="ChEBI" id="CHEBI:58608"/>
        <dbReference type="EC" id="3.1.4.4"/>
    </reaction>
</comment>